<proteinExistence type="predicted"/>
<evidence type="ECO:0000313" key="2">
    <source>
        <dbReference type="EMBL" id="PRQ50299.1"/>
    </source>
</evidence>
<feature type="region of interest" description="Disordered" evidence="1">
    <location>
        <begin position="84"/>
        <end position="139"/>
    </location>
</feature>
<dbReference type="Gramene" id="PRQ50299">
    <property type="protein sequence ID" value="PRQ50299"/>
    <property type="gene ID" value="RchiOBHm_Chr2g0131661"/>
</dbReference>
<sequence>MSRNHFSSWRGGFTDTTHCSAITLHYHTQFGKFERFDMSARKPEHRSTPTFQAWWSTFIKKKLREDLRTTECIALYVFPGLFAKKGNGKKKAPVANSKSKELSKEEQTSKKRGSKSGRALPTKKVKKSPDVVESSVTNPTDVMVSEDIIFEDDMDIE</sequence>
<evidence type="ECO:0000313" key="3">
    <source>
        <dbReference type="Proteomes" id="UP000238479"/>
    </source>
</evidence>
<gene>
    <name evidence="2" type="ORF">RchiOBHm_Chr2g0131661</name>
</gene>
<evidence type="ECO:0000256" key="1">
    <source>
        <dbReference type="SAM" id="MobiDB-lite"/>
    </source>
</evidence>
<accession>A0A2P6RV48</accession>
<dbReference type="Proteomes" id="UP000238479">
    <property type="component" value="Chromosome 2"/>
</dbReference>
<dbReference type="EMBL" id="PDCK01000040">
    <property type="protein sequence ID" value="PRQ50299.1"/>
    <property type="molecule type" value="Genomic_DNA"/>
</dbReference>
<reference evidence="2 3" key="1">
    <citation type="journal article" date="2018" name="Nat. Genet.">
        <title>The Rosa genome provides new insights in the design of modern roses.</title>
        <authorList>
            <person name="Bendahmane M."/>
        </authorList>
    </citation>
    <scope>NUCLEOTIDE SEQUENCE [LARGE SCALE GENOMIC DNA]</scope>
    <source>
        <strain evidence="3">cv. Old Blush</strain>
    </source>
</reference>
<organism evidence="2 3">
    <name type="scientific">Rosa chinensis</name>
    <name type="common">China rose</name>
    <dbReference type="NCBI Taxonomy" id="74649"/>
    <lineage>
        <taxon>Eukaryota</taxon>
        <taxon>Viridiplantae</taxon>
        <taxon>Streptophyta</taxon>
        <taxon>Embryophyta</taxon>
        <taxon>Tracheophyta</taxon>
        <taxon>Spermatophyta</taxon>
        <taxon>Magnoliopsida</taxon>
        <taxon>eudicotyledons</taxon>
        <taxon>Gunneridae</taxon>
        <taxon>Pentapetalae</taxon>
        <taxon>rosids</taxon>
        <taxon>fabids</taxon>
        <taxon>Rosales</taxon>
        <taxon>Rosaceae</taxon>
        <taxon>Rosoideae</taxon>
        <taxon>Rosoideae incertae sedis</taxon>
        <taxon>Rosa</taxon>
    </lineage>
</organism>
<comment type="caution">
    <text evidence="2">The sequence shown here is derived from an EMBL/GenBank/DDBJ whole genome shotgun (WGS) entry which is preliminary data.</text>
</comment>
<feature type="compositionally biased region" description="Basic residues" evidence="1">
    <location>
        <begin position="110"/>
        <end position="126"/>
    </location>
</feature>
<protein>
    <submittedName>
        <fullName evidence="2">Uncharacterized protein</fullName>
    </submittedName>
</protein>
<dbReference type="AlphaFoldDB" id="A0A2P6RV48"/>
<keyword evidence="3" id="KW-1185">Reference proteome</keyword>
<name>A0A2P6RV48_ROSCH</name>
<feature type="compositionally biased region" description="Basic and acidic residues" evidence="1">
    <location>
        <begin position="98"/>
        <end position="109"/>
    </location>
</feature>